<feature type="compositionally biased region" description="Basic residues" evidence="1">
    <location>
        <begin position="151"/>
        <end position="166"/>
    </location>
</feature>
<feature type="compositionally biased region" description="Low complexity" evidence="1">
    <location>
        <begin position="141"/>
        <end position="150"/>
    </location>
</feature>
<dbReference type="EMBL" id="CM029046">
    <property type="protein sequence ID" value="KAG2588399.1"/>
    <property type="molecule type" value="Genomic_DNA"/>
</dbReference>
<keyword evidence="3" id="KW-1185">Reference proteome</keyword>
<sequence length="192" mass="21072">MWPKATHGFFMHPPLLKSTAGRRKNWIKSALEGGSSRKKPTEGGTGRKQHECPICHELGHHWYTCKNGNPGDIATMEAERGPPKKKLKKSSRSNTQTSIVVPTSSASGMVFPHNEAVANATHKKGKRKSSTKLGVSKRKGSTTTTSTSMSSRKKQATMKKKKKLTPKRAPVEIVSPESPASNTRSKKKLQME</sequence>
<feature type="compositionally biased region" description="Polar residues" evidence="1">
    <location>
        <begin position="94"/>
        <end position="107"/>
    </location>
</feature>
<proteinExistence type="predicted"/>
<accession>A0A8T0RVJ7</accession>
<dbReference type="GO" id="GO:0008270">
    <property type="term" value="F:zinc ion binding"/>
    <property type="evidence" value="ECO:0007669"/>
    <property type="project" value="InterPro"/>
</dbReference>
<comment type="caution">
    <text evidence="2">The sequence shown here is derived from an EMBL/GenBank/DDBJ whole genome shotgun (WGS) entry which is preliminary data.</text>
</comment>
<feature type="region of interest" description="Disordered" evidence="1">
    <location>
        <begin position="74"/>
        <end position="107"/>
    </location>
</feature>
<organism evidence="2 3">
    <name type="scientific">Panicum virgatum</name>
    <name type="common">Blackwell switchgrass</name>
    <dbReference type="NCBI Taxonomy" id="38727"/>
    <lineage>
        <taxon>Eukaryota</taxon>
        <taxon>Viridiplantae</taxon>
        <taxon>Streptophyta</taxon>
        <taxon>Embryophyta</taxon>
        <taxon>Tracheophyta</taxon>
        <taxon>Spermatophyta</taxon>
        <taxon>Magnoliopsida</taxon>
        <taxon>Liliopsida</taxon>
        <taxon>Poales</taxon>
        <taxon>Poaceae</taxon>
        <taxon>PACMAD clade</taxon>
        <taxon>Panicoideae</taxon>
        <taxon>Panicodae</taxon>
        <taxon>Paniceae</taxon>
        <taxon>Panicinae</taxon>
        <taxon>Panicum</taxon>
        <taxon>Panicum sect. Hiantes</taxon>
    </lineage>
</organism>
<feature type="region of interest" description="Disordered" evidence="1">
    <location>
        <begin position="119"/>
        <end position="192"/>
    </location>
</feature>
<dbReference type="SUPFAM" id="SSF57756">
    <property type="entry name" value="Retrovirus zinc finger-like domains"/>
    <property type="match status" value="1"/>
</dbReference>
<dbReference type="GO" id="GO:0003676">
    <property type="term" value="F:nucleic acid binding"/>
    <property type="evidence" value="ECO:0007669"/>
    <property type="project" value="InterPro"/>
</dbReference>
<dbReference type="AlphaFoldDB" id="A0A8T0RVJ7"/>
<feature type="compositionally biased region" description="Basic residues" evidence="1">
    <location>
        <begin position="121"/>
        <end position="140"/>
    </location>
</feature>
<dbReference type="InterPro" id="IPR036875">
    <property type="entry name" value="Znf_CCHC_sf"/>
</dbReference>
<evidence type="ECO:0000313" key="2">
    <source>
        <dbReference type="EMBL" id="KAG2588399.1"/>
    </source>
</evidence>
<protein>
    <submittedName>
        <fullName evidence="2">Uncharacterized protein</fullName>
    </submittedName>
</protein>
<name>A0A8T0RVJ7_PANVG</name>
<reference evidence="2" key="1">
    <citation type="submission" date="2020-05" db="EMBL/GenBank/DDBJ databases">
        <title>WGS assembly of Panicum virgatum.</title>
        <authorList>
            <person name="Lovell J.T."/>
            <person name="Jenkins J."/>
            <person name="Shu S."/>
            <person name="Juenger T.E."/>
            <person name="Schmutz J."/>
        </authorList>
    </citation>
    <scope>NUCLEOTIDE SEQUENCE</scope>
    <source>
        <strain evidence="2">AP13</strain>
    </source>
</reference>
<gene>
    <name evidence="2" type="ORF">PVAP13_5NG332762</name>
</gene>
<feature type="region of interest" description="Disordered" evidence="1">
    <location>
        <begin position="29"/>
        <end position="49"/>
    </location>
</feature>
<dbReference type="Proteomes" id="UP000823388">
    <property type="component" value="Chromosome 5N"/>
</dbReference>
<evidence type="ECO:0000256" key="1">
    <source>
        <dbReference type="SAM" id="MobiDB-lite"/>
    </source>
</evidence>
<evidence type="ECO:0000313" key="3">
    <source>
        <dbReference type="Proteomes" id="UP000823388"/>
    </source>
</evidence>